<comment type="caution">
    <text evidence="2">The sequence shown here is derived from an EMBL/GenBank/DDBJ whole genome shotgun (WGS) entry which is preliminary data.</text>
</comment>
<name>A0A366MBV3_9EURY</name>
<sequence length="67" mass="7158">MMIPGYILAGLWGATGSCALLIGGFFGYKYNISKRVIVVIKAFSSGILISAVCFELLFEACAYGDLI</sequence>
<protein>
    <submittedName>
        <fullName evidence="2">Uncharacterized protein</fullName>
    </submittedName>
</protein>
<keyword evidence="1" id="KW-1133">Transmembrane helix</keyword>
<dbReference type="AlphaFoldDB" id="A0A366MBV3"/>
<reference evidence="2 3" key="1">
    <citation type="submission" date="2018-06" db="EMBL/GenBank/DDBJ databases">
        <title>Genomic insight into two independent archaeal endosymbiosis events.</title>
        <authorList>
            <person name="Lind A.E."/>
            <person name="Lewis W.H."/>
            <person name="Spang A."/>
            <person name="Guy L."/>
            <person name="Embley M.T."/>
            <person name="Ettema T.J.G."/>
        </authorList>
    </citation>
    <scope>NUCLEOTIDE SEQUENCE [LARGE SCALE GENOMIC DNA]</scope>
    <source>
        <strain evidence="2">NOE</strain>
    </source>
</reference>
<evidence type="ECO:0000313" key="2">
    <source>
        <dbReference type="EMBL" id="RBQ22982.1"/>
    </source>
</evidence>
<keyword evidence="1" id="KW-0812">Transmembrane</keyword>
<evidence type="ECO:0000313" key="3">
    <source>
        <dbReference type="Proteomes" id="UP000253099"/>
    </source>
</evidence>
<organism evidence="2 3">
    <name type="scientific">Candidatus Methanobinarius endosymbioticus</name>
    <dbReference type="NCBI Taxonomy" id="2006182"/>
    <lineage>
        <taxon>Archaea</taxon>
        <taxon>Methanobacteriati</taxon>
        <taxon>Methanobacteriota</taxon>
        <taxon>Methanomada group</taxon>
        <taxon>Methanobacteria</taxon>
        <taxon>Methanobacteriales</taxon>
        <taxon>Methanobacteriaceae</taxon>
        <taxon>Candidatus Methanobinarius</taxon>
    </lineage>
</organism>
<gene>
    <name evidence="2" type="ORF">ALNOE001_12470</name>
</gene>
<keyword evidence="3" id="KW-1185">Reference proteome</keyword>
<feature type="transmembrane region" description="Helical" evidence="1">
    <location>
        <begin position="6"/>
        <end position="26"/>
    </location>
</feature>
<dbReference type="EMBL" id="NIZT01000030">
    <property type="protein sequence ID" value="RBQ22982.1"/>
    <property type="molecule type" value="Genomic_DNA"/>
</dbReference>
<evidence type="ECO:0000256" key="1">
    <source>
        <dbReference type="SAM" id="Phobius"/>
    </source>
</evidence>
<proteinExistence type="predicted"/>
<dbReference type="Proteomes" id="UP000253099">
    <property type="component" value="Unassembled WGS sequence"/>
</dbReference>
<accession>A0A366MBV3</accession>
<keyword evidence="1" id="KW-0472">Membrane</keyword>
<feature type="transmembrane region" description="Helical" evidence="1">
    <location>
        <begin position="38"/>
        <end position="58"/>
    </location>
</feature>